<evidence type="ECO:0000256" key="1">
    <source>
        <dbReference type="ARBA" id="ARBA00023015"/>
    </source>
</evidence>
<dbReference type="AlphaFoldDB" id="A0AAW6M1Q0"/>
<dbReference type="RefSeq" id="WP_149925000.1">
    <property type="nucleotide sequence ID" value="NZ_CAXKYC010000009.1"/>
</dbReference>
<sequence>MDEVIKIDTVDQYNKLFGLETLHPLVSVVDLSKAETWPTSFRLNYGIYSLFLKDTKCGDIRYGRKLYDYREGTVIGFAPGQVTGIELTAGTKPAAHGVLFHPDLIRGTSLGREIKHYSFFSYDSTEALHLSEQEKRIILDCMEKIQIELEHGIDKHSKLLISKNIELLLDYCMRFYERQFTTRVEANKDVLVKFEELIDEYFQNEQLRMEGLPTVKYFADRICLSPNYFGDLIKKETGKSAQEYIQNKIMDLAKEWILGTNKSVSQIAYELGFQYSQHFSRMFKKNVGCTPNEYRKVQA</sequence>
<dbReference type="PANTHER" id="PTHR43280:SF32">
    <property type="entry name" value="TRANSCRIPTIONAL REGULATORY PROTEIN"/>
    <property type="match status" value="1"/>
</dbReference>
<dbReference type="PROSITE" id="PS01124">
    <property type="entry name" value="HTH_ARAC_FAMILY_2"/>
    <property type="match status" value="1"/>
</dbReference>
<dbReference type="InterPro" id="IPR018060">
    <property type="entry name" value="HTH_AraC"/>
</dbReference>
<dbReference type="Proteomes" id="UP001221924">
    <property type="component" value="Unassembled WGS sequence"/>
</dbReference>
<dbReference type="GO" id="GO:0043565">
    <property type="term" value="F:sequence-specific DNA binding"/>
    <property type="evidence" value="ECO:0007669"/>
    <property type="project" value="InterPro"/>
</dbReference>
<evidence type="ECO:0000256" key="2">
    <source>
        <dbReference type="ARBA" id="ARBA00023125"/>
    </source>
</evidence>
<proteinExistence type="predicted"/>
<dbReference type="InterPro" id="IPR009057">
    <property type="entry name" value="Homeodomain-like_sf"/>
</dbReference>
<organism evidence="5 6">
    <name type="scientific">Bacteroides cellulosilyticus</name>
    <dbReference type="NCBI Taxonomy" id="246787"/>
    <lineage>
        <taxon>Bacteria</taxon>
        <taxon>Pseudomonadati</taxon>
        <taxon>Bacteroidota</taxon>
        <taxon>Bacteroidia</taxon>
        <taxon>Bacteroidales</taxon>
        <taxon>Bacteroidaceae</taxon>
        <taxon>Bacteroides</taxon>
    </lineage>
</organism>
<dbReference type="SMART" id="SM00342">
    <property type="entry name" value="HTH_ARAC"/>
    <property type="match status" value="1"/>
</dbReference>
<dbReference type="GO" id="GO:0003700">
    <property type="term" value="F:DNA-binding transcription factor activity"/>
    <property type="evidence" value="ECO:0007669"/>
    <property type="project" value="InterPro"/>
</dbReference>
<dbReference type="PRINTS" id="PR00032">
    <property type="entry name" value="HTHARAC"/>
</dbReference>
<dbReference type="SUPFAM" id="SSF46689">
    <property type="entry name" value="Homeodomain-like"/>
    <property type="match status" value="1"/>
</dbReference>
<reference evidence="5" key="1">
    <citation type="submission" date="2023-03" db="EMBL/GenBank/DDBJ databases">
        <title>DFI Biobank Strains.</title>
        <authorList>
            <person name="Mostad J."/>
            <person name="Paddock L."/>
            <person name="Medina S."/>
            <person name="Waligurski E."/>
            <person name="Barat B."/>
            <person name="Smith R."/>
            <person name="Burgo V."/>
            <person name="Metcalfe C."/>
            <person name="Woodson C."/>
            <person name="Sundararajan A."/>
            <person name="Ramaswamy R."/>
            <person name="Lin H."/>
            <person name="Pamer E.G."/>
        </authorList>
    </citation>
    <scope>NUCLEOTIDE SEQUENCE</scope>
    <source>
        <strain evidence="5">DFI.9.5</strain>
    </source>
</reference>
<keyword evidence="1" id="KW-0805">Transcription regulation</keyword>
<dbReference type="InterPro" id="IPR020449">
    <property type="entry name" value="Tscrpt_reg_AraC-type_HTH"/>
</dbReference>
<evidence type="ECO:0000313" key="6">
    <source>
        <dbReference type="Proteomes" id="UP001221924"/>
    </source>
</evidence>
<dbReference type="PANTHER" id="PTHR43280">
    <property type="entry name" value="ARAC-FAMILY TRANSCRIPTIONAL REGULATOR"/>
    <property type="match status" value="1"/>
</dbReference>
<feature type="domain" description="HTH araC/xylS-type" evidence="4">
    <location>
        <begin position="192"/>
        <end position="297"/>
    </location>
</feature>
<evidence type="ECO:0000256" key="3">
    <source>
        <dbReference type="ARBA" id="ARBA00023163"/>
    </source>
</evidence>
<evidence type="ECO:0000313" key="5">
    <source>
        <dbReference type="EMBL" id="MDE8692852.1"/>
    </source>
</evidence>
<dbReference type="Gene3D" id="1.10.10.60">
    <property type="entry name" value="Homeodomain-like"/>
    <property type="match status" value="2"/>
</dbReference>
<gene>
    <name evidence="5" type="ORF">PZH42_01915</name>
</gene>
<dbReference type="Pfam" id="PF12833">
    <property type="entry name" value="HTH_18"/>
    <property type="match status" value="1"/>
</dbReference>
<keyword evidence="3" id="KW-0804">Transcription</keyword>
<accession>A0AAW6M1Q0</accession>
<protein>
    <submittedName>
        <fullName evidence="5">Helix-turn-helix domain-containing protein</fullName>
    </submittedName>
</protein>
<name>A0AAW6M1Q0_9BACE</name>
<dbReference type="EMBL" id="JARFID010000002">
    <property type="protein sequence ID" value="MDE8692852.1"/>
    <property type="molecule type" value="Genomic_DNA"/>
</dbReference>
<keyword evidence="2" id="KW-0238">DNA-binding</keyword>
<evidence type="ECO:0000259" key="4">
    <source>
        <dbReference type="PROSITE" id="PS01124"/>
    </source>
</evidence>
<comment type="caution">
    <text evidence="5">The sequence shown here is derived from an EMBL/GenBank/DDBJ whole genome shotgun (WGS) entry which is preliminary data.</text>
</comment>